<feature type="region of interest" description="Disordered" evidence="1">
    <location>
        <begin position="154"/>
        <end position="280"/>
    </location>
</feature>
<feature type="compositionally biased region" description="Basic residues" evidence="1">
    <location>
        <begin position="208"/>
        <end position="235"/>
    </location>
</feature>
<sequence>MSNRVVRSLSPLTISPRTRPQSVLSLNSERIPPFTAGVNRITRLLNPPSPTGLKPQRLVRTASYVFARFTSAFGTCAEVRDALKPTSWVFRGEGSHGRMDHGSSDAGFASFVSTGTRSTGRGSVIEPTVPRGMTAWERDALRNRASMTRLRMGAHVTVPQDAPERGTNPVPPTSGEAVLKPARQQAGFPRAGEAPSFTTGRMSPLPPRVRRSTTRTRSRTRRAPLSAVRRKRGRRASLPASCGRSRSGRSVGTSRSAAESESLVTHGWPTSEKSASCHSSPRRWRRLWRVNCGRARIARTRRNDR</sequence>
<feature type="compositionally biased region" description="Low complexity" evidence="1">
    <location>
        <begin position="240"/>
        <end position="257"/>
    </location>
</feature>
<protein>
    <submittedName>
        <fullName evidence="2">Uncharacterized protein</fullName>
    </submittedName>
</protein>
<dbReference type="Proteomes" id="UP000182829">
    <property type="component" value="Unassembled WGS sequence"/>
</dbReference>
<accession>A0A1I3J195</accession>
<organism evidence="2 3">
    <name type="scientific">Natronobacterium gregoryi</name>
    <dbReference type="NCBI Taxonomy" id="44930"/>
    <lineage>
        <taxon>Archaea</taxon>
        <taxon>Methanobacteriati</taxon>
        <taxon>Methanobacteriota</taxon>
        <taxon>Stenosarchaea group</taxon>
        <taxon>Halobacteria</taxon>
        <taxon>Halobacteriales</taxon>
        <taxon>Natrialbaceae</taxon>
        <taxon>Natronobacterium</taxon>
    </lineage>
</organism>
<evidence type="ECO:0000313" key="3">
    <source>
        <dbReference type="Proteomes" id="UP000182829"/>
    </source>
</evidence>
<reference evidence="2 3" key="1">
    <citation type="submission" date="2016-10" db="EMBL/GenBank/DDBJ databases">
        <authorList>
            <person name="de Groot N.N."/>
        </authorList>
    </citation>
    <scope>NUCLEOTIDE SEQUENCE [LARGE SCALE GENOMIC DNA]</scope>
    <source>
        <strain evidence="2 3">SP2</strain>
    </source>
</reference>
<gene>
    <name evidence="2" type="ORF">SAMN05443661_101229</name>
</gene>
<name>A0A1I3J195_9EURY</name>
<dbReference type="AlphaFoldDB" id="A0A1I3J195"/>
<evidence type="ECO:0000256" key="1">
    <source>
        <dbReference type="SAM" id="MobiDB-lite"/>
    </source>
</evidence>
<evidence type="ECO:0000313" key="2">
    <source>
        <dbReference type="EMBL" id="SFI54051.1"/>
    </source>
</evidence>
<proteinExistence type="predicted"/>
<dbReference type="EMBL" id="FORO01000001">
    <property type="protein sequence ID" value="SFI54051.1"/>
    <property type="molecule type" value="Genomic_DNA"/>
</dbReference>